<keyword evidence="2 5" id="KW-0238">DNA-binding</keyword>
<dbReference type="Pfam" id="PF00356">
    <property type="entry name" value="LacI"/>
    <property type="match status" value="1"/>
</dbReference>
<dbReference type="InterPro" id="IPR046335">
    <property type="entry name" value="LacI/GalR-like_sensor"/>
</dbReference>
<sequence>MTSVAPGQQVSVRDVARLAGVSPGTVSNALNHPQRVTEQTRVRVEQAIDKLGFVRNHAARQLRVGRSRMVGLVVLDMSNPFFTDVARGADDACEAFGTAVLVGNSDQSADREARYLDAFEEQRVRGVLLSPMTEDLARVERLSAQGIPVVLVDRAAPSGSHIPSVSVDDERGGWLAAQHLIESGRRRIAFIGNSNPALHQTRDRLAGVRRAVAGASGVTLETIAPPDASLSAGVRAARTLVDRPESERPDGVVCPTDVIALGVLHALIMAGIRVPIDVAVTGYDDIETAETAAVPLTTVRQPAREMGETAIRLLEATFTGLDVGESHVVFQPELVVRGSS</sequence>
<feature type="domain" description="HTH lacI-type" evidence="4">
    <location>
        <begin position="10"/>
        <end position="64"/>
    </location>
</feature>
<dbReference type="SUPFAM" id="SSF47413">
    <property type="entry name" value="lambda repressor-like DNA-binding domains"/>
    <property type="match status" value="1"/>
</dbReference>
<gene>
    <name evidence="5" type="ORF">HW566_05120</name>
</gene>
<reference evidence="5 6" key="1">
    <citation type="submission" date="2020-06" db="EMBL/GenBank/DDBJ databases">
        <authorList>
            <person name="Jo H."/>
        </authorList>
    </citation>
    <scope>NUCLEOTIDE SEQUENCE [LARGE SCALE GENOMIC DNA]</scope>
    <source>
        <strain evidence="5 6">I46</strain>
    </source>
</reference>
<evidence type="ECO:0000256" key="1">
    <source>
        <dbReference type="ARBA" id="ARBA00023015"/>
    </source>
</evidence>
<protein>
    <submittedName>
        <fullName evidence="5">LacI family DNA-binding transcriptional regulator</fullName>
    </submittedName>
</protein>
<evidence type="ECO:0000313" key="5">
    <source>
        <dbReference type="EMBL" id="QLD11210.1"/>
    </source>
</evidence>
<proteinExistence type="predicted"/>
<dbReference type="GO" id="GO:0000976">
    <property type="term" value="F:transcription cis-regulatory region binding"/>
    <property type="evidence" value="ECO:0007669"/>
    <property type="project" value="TreeGrafter"/>
</dbReference>
<dbReference type="PANTHER" id="PTHR30146">
    <property type="entry name" value="LACI-RELATED TRANSCRIPTIONAL REPRESSOR"/>
    <property type="match status" value="1"/>
</dbReference>
<dbReference type="Proteomes" id="UP000509638">
    <property type="component" value="Chromosome"/>
</dbReference>
<dbReference type="Gene3D" id="3.40.50.2300">
    <property type="match status" value="2"/>
</dbReference>
<dbReference type="RefSeq" id="WP_178010973.1">
    <property type="nucleotide sequence ID" value="NZ_CP058316.1"/>
</dbReference>
<evidence type="ECO:0000259" key="4">
    <source>
        <dbReference type="PROSITE" id="PS50932"/>
    </source>
</evidence>
<accession>A0A7D5EWT3</accession>
<dbReference type="SMART" id="SM00354">
    <property type="entry name" value="HTH_LACI"/>
    <property type="match status" value="1"/>
</dbReference>
<dbReference type="EMBL" id="CP058316">
    <property type="protein sequence ID" value="QLD11210.1"/>
    <property type="molecule type" value="Genomic_DNA"/>
</dbReference>
<keyword evidence="1" id="KW-0805">Transcription regulation</keyword>
<dbReference type="CDD" id="cd01392">
    <property type="entry name" value="HTH_LacI"/>
    <property type="match status" value="1"/>
</dbReference>
<evidence type="ECO:0000256" key="3">
    <source>
        <dbReference type="ARBA" id="ARBA00023163"/>
    </source>
</evidence>
<dbReference type="AlphaFoldDB" id="A0A7D5EWT3"/>
<organism evidence="5 6">
    <name type="scientific">Microbacterium oleivorans</name>
    <dbReference type="NCBI Taxonomy" id="273677"/>
    <lineage>
        <taxon>Bacteria</taxon>
        <taxon>Bacillati</taxon>
        <taxon>Actinomycetota</taxon>
        <taxon>Actinomycetes</taxon>
        <taxon>Micrococcales</taxon>
        <taxon>Microbacteriaceae</taxon>
        <taxon>Microbacterium</taxon>
    </lineage>
</organism>
<dbReference type="PROSITE" id="PS50932">
    <property type="entry name" value="HTH_LACI_2"/>
    <property type="match status" value="1"/>
</dbReference>
<keyword evidence="3" id="KW-0804">Transcription</keyword>
<dbReference type="SUPFAM" id="SSF53822">
    <property type="entry name" value="Periplasmic binding protein-like I"/>
    <property type="match status" value="1"/>
</dbReference>
<dbReference type="Pfam" id="PF13377">
    <property type="entry name" value="Peripla_BP_3"/>
    <property type="match status" value="1"/>
</dbReference>
<name>A0A7D5EWT3_9MICO</name>
<dbReference type="Gene3D" id="1.10.260.40">
    <property type="entry name" value="lambda repressor-like DNA-binding domains"/>
    <property type="match status" value="1"/>
</dbReference>
<dbReference type="PROSITE" id="PS00356">
    <property type="entry name" value="HTH_LACI_1"/>
    <property type="match status" value="1"/>
</dbReference>
<evidence type="ECO:0000256" key="2">
    <source>
        <dbReference type="ARBA" id="ARBA00023125"/>
    </source>
</evidence>
<dbReference type="InterPro" id="IPR010982">
    <property type="entry name" value="Lambda_DNA-bd_dom_sf"/>
</dbReference>
<evidence type="ECO:0000313" key="6">
    <source>
        <dbReference type="Proteomes" id="UP000509638"/>
    </source>
</evidence>
<dbReference type="PANTHER" id="PTHR30146:SF109">
    <property type="entry name" value="HTH-TYPE TRANSCRIPTIONAL REGULATOR GALS"/>
    <property type="match status" value="1"/>
</dbReference>
<dbReference type="InterPro" id="IPR028082">
    <property type="entry name" value="Peripla_BP_I"/>
</dbReference>
<dbReference type="InterPro" id="IPR000843">
    <property type="entry name" value="HTH_LacI"/>
</dbReference>
<dbReference type="GO" id="GO:0003700">
    <property type="term" value="F:DNA-binding transcription factor activity"/>
    <property type="evidence" value="ECO:0007669"/>
    <property type="project" value="TreeGrafter"/>
</dbReference>